<dbReference type="CDD" id="cd16444">
    <property type="entry name" value="LipB"/>
    <property type="match status" value="1"/>
</dbReference>
<feature type="site" description="Lowers pKa of active site Cys" evidence="6 10">
    <location>
        <position position="130"/>
    </location>
</feature>
<sequence length="218" mass="24138">MRIRKLGHVDYQTAYTRMQTFTAARDEVTPDEFWLLQHPPVYTLGRGARDGHLHQPGEIPVVKTDRGGQVTYHGPGQLIVYVLIDLRRRGYGVRSLVQRIEQALIDYLASRSIVASRRRGAPGVYVDNAKIAALGLRVRNGCSYHGLALNVDMDLAPFARIDPCGYPGLAVTRLSDHGVTDTMPQIADELLGHLRGRLEAAPPDQPILSPTMENVAHD</sequence>
<protein>
    <recommendedName>
        <fullName evidence="6 7">Octanoyltransferase</fullName>
        <ecNumber evidence="6 7">2.3.1.181</ecNumber>
    </recommendedName>
    <alternativeName>
        <fullName evidence="6">Lipoate-protein ligase B</fullName>
    </alternativeName>
    <alternativeName>
        <fullName evidence="6">Lipoyl/octanoyl transferase</fullName>
    </alternativeName>
    <alternativeName>
        <fullName evidence="6">Octanoyl-[acyl-carrier-protein]-protein N-octanoyltransferase</fullName>
    </alternativeName>
</protein>
<dbReference type="Pfam" id="PF21948">
    <property type="entry name" value="LplA-B_cat"/>
    <property type="match status" value="1"/>
</dbReference>
<comment type="caution">
    <text evidence="12">The sequence shown here is derived from an EMBL/GenBank/DDBJ whole genome shotgun (WGS) entry which is preliminary data.</text>
</comment>
<dbReference type="NCBIfam" id="NF010922">
    <property type="entry name" value="PRK14342.1"/>
    <property type="match status" value="1"/>
</dbReference>
<comment type="pathway">
    <text evidence="1 6 7">Protein modification; protein lipoylation via endogenous pathway; protein N(6)-(lipoyl)lysine from octanoyl-[acyl-carrier-protein]: step 1/2.</text>
</comment>
<evidence type="ECO:0000256" key="2">
    <source>
        <dbReference type="ARBA" id="ARBA00022490"/>
    </source>
</evidence>
<dbReference type="InterPro" id="IPR020605">
    <property type="entry name" value="Octanoyltransferase_CS"/>
</dbReference>
<evidence type="ECO:0000256" key="3">
    <source>
        <dbReference type="ARBA" id="ARBA00022679"/>
    </source>
</evidence>
<feature type="binding site" evidence="6 9">
    <location>
        <begin position="133"/>
        <end position="135"/>
    </location>
    <ligand>
        <name>substrate</name>
    </ligand>
</feature>
<evidence type="ECO:0000256" key="4">
    <source>
        <dbReference type="ARBA" id="ARBA00023315"/>
    </source>
</evidence>
<evidence type="ECO:0000313" key="12">
    <source>
        <dbReference type="EMBL" id="MCS3903147.1"/>
    </source>
</evidence>
<reference evidence="12" key="1">
    <citation type="submission" date="2022-08" db="EMBL/GenBank/DDBJ databases">
        <title>Genomic Encyclopedia of Type Strains, Phase III (KMG-III): the genomes of soil and plant-associated and newly described type strains.</title>
        <authorList>
            <person name="Whitman W."/>
        </authorList>
    </citation>
    <scope>NUCLEOTIDE SEQUENCE</scope>
    <source>
        <strain evidence="12">HMT 1</strain>
    </source>
</reference>
<proteinExistence type="inferred from homology"/>
<comment type="similarity">
    <text evidence="6 7">Belongs to the LipB family.</text>
</comment>
<dbReference type="InterPro" id="IPR004143">
    <property type="entry name" value="BPL_LPL_catalytic"/>
</dbReference>
<dbReference type="GO" id="GO:0005737">
    <property type="term" value="C:cytoplasm"/>
    <property type="evidence" value="ECO:0007669"/>
    <property type="project" value="UniProtKB-SubCell"/>
</dbReference>
<evidence type="ECO:0000256" key="9">
    <source>
        <dbReference type="PIRSR" id="PIRSR016262-2"/>
    </source>
</evidence>
<feature type="binding site" evidence="6 9">
    <location>
        <begin position="146"/>
        <end position="148"/>
    </location>
    <ligand>
        <name>substrate</name>
    </ligand>
</feature>
<dbReference type="GO" id="GO:0033819">
    <property type="term" value="F:lipoyl(octanoyl) transferase activity"/>
    <property type="evidence" value="ECO:0007669"/>
    <property type="project" value="UniProtKB-EC"/>
</dbReference>
<feature type="active site" description="Acyl-thioester intermediate" evidence="6 8">
    <location>
        <position position="164"/>
    </location>
</feature>
<dbReference type="InterPro" id="IPR045864">
    <property type="entry name" value="aa-tRNA-synth_II/BPL/LPL"/>
</dbReference>
<keyword evidence="13" id="KW-1185">Reference proteome</keyword>
<dbReference type="PROSITE" id="PS51733">
    <property type="entry name" value="BPL_LPL_CATALYTIC"/>
    <property type="match status" value="1"/>
</dbReference>
<dbReference type="SUPFAM" id="SSF55681">
    <property type="entry name" value="Class II aaRS and biotin synthetases"/>
    <property type="match status" value="1"/>
</dbReference>
<keyword evidence="4 6" id="KW-0012">Acyltransferase</keyword>
<feature type="binding site" evidence="6 9">
    <location>
        <begin position="66"/>
        <end position="73"/>
    </location>
    <ligand>
        <name>substrate</name>
    </ligand>
</feature>
<gene>
    <name evidence="6" type="primary">lipB</name>
    <name evidence="12" type="ORF">J2T55_001164</name>
</gene>
<dbReference type="FunFam" id="3.30.930.10:FF:000020">
    <property type="entry name" value="Octanoyltransferase"/>
    <property type="match status" value="1"/>
</dbReference>
<evidence type="ECO:0000313" key="13">
    <source>
        <dbReference type="Proteomes" id="UP001204445"/>
    </source>
</evidence>
<dbReference type="PROSITE" id="PS01313">
    <property type="entry name" value="LIPB"/>
    <property type="match status" value="1"/>
</dbReference>
<dbReference type="InterPro" id="IPR000544">
    <property type="entry name" value="Octanoyltransferase"/>
</dbReference>
<evidence type="ECO:0000256" key="5">
    <source>
        <dbReference type="ARBA" id="ARBA00024732"/>
    </source>
</evidence>
<dbReference type="Proteomes" id="UP001204445">
    <property type="component" value="Unassembled WGS sequence"/>
</dbReference>
<dbReference type="PANTHER" id="PTHR10993:SF7">
    <property type="entry name" value="LIPOYLTRANSFERASE 2, MITOCHONDRIAL-RELATED"/>
    <property type="match status" value="1"/>
</dbReference>
<keyword evidence="2 6" id="KW-0963">Cytoplasm</keyword>
<comment type="miscellaneous">
    <text evidence="6">In the reaction, the free carboxyl group of octanoic acid is attached via an amide linkage to the epsilon-amino group of a specific lysine residue of lipoyl domains of lipoate-dependent enzymes.</text>
</comment>
<keyword evidence="3 6" id="KW-0808">Transferase</keyword>
<evidence type="ECO:0000256" key="7">
    <source>
        <dbReference type="PIRNR" id="PIRNR016262"/>
    </source>
</evidence>
<evidence type="ECO:0000256" key="6">
    <source>
        <dbReference type="HAMAP-Rule" id="MF_00013"/>
    </source>
</evidence>
<comment type="function">
    <text evidence="5 6 7">Catalyzes the transfer of endogenously produced octanoic acid from octanoyl-acyl-carrier-protein onto the lipoyl domains of lipoate-dependent enzymes. Lipoyl-ACP can also act as a substrate although octanoyl-ACP is likely to be the physiological substrate.</text>
</comment>
<evidence type="ECO:0000259" key="11">
    <source>
        <dbReference type="PROSITE" id="PS51733"/>
    </source>
</evidence>
<comment type="catalytic activity">
    <reaction evidence="6 7">
        <text>octanoyl-[ACP] + L-lysyl-[protein] = N(6)-octanoyl-L-lysyl-[protein] + holo-[ACP] + H(+)</text>
        <dbReference type="Rhea" id="RHEA:17665"/>
        <dbReference type="Rhea" id="RHEA-COMP:9636"/>
        <dbReference type="Rhea" id="RHEA-COMP:9685"/>
        <dbReference type="Rhea" id="RHEA-COMP:9752"/>
        <dbReference type="Rhea" id="RHEA-COMP:9928"/>
        <dbReference type="ChEBI" id="CHEBI:15378"/>
        <dbReference type="ChEBI" id="CHEBI:29969"/>
        <dbReference type="ChEBI" id="CHEBI:64479"/>
        <dbReference type="ChEBI" id="CHEBI:78463"/>
        <dbReference type="ChEBI" id="CHEBI:78809"/>
        <dbReference type="EC" id="2.3.1.181"/>
    </reaction>
</comment>
<evidence type="ECO:0000256" key="1">
    <source>
        <dbReference type="ARBA" id="ARBA00004821"/>
    </source>
</evidence>
<dbReference type="RefSeq" id="WP_259054760.1">
    <property type="nucleotide sequence ID" value="NZ_JANUCT010000006.1"/>
</dbReference>
<dbReference type="EC" id="2.3.1.181" evidence="6 7"/>
<comment type="subcellular location">
    <subcellularLocation>
        <location evidence="6">Cytoplasm</location>
    </subcellularLocation>
</comment>
<dbReference type="Gene3D" id="3.30.930.10">
    <property type="entry name" value="Bira Bifunctional Protein, Domain 2"/>
    <property type="match status" value="1"/>
</dbReference>
<evidence type="ECO:0000256" key="10">
    <source>
        <dbReference type="PIRSR" id="PIRSR016262-3"/>
    </source>
</evidence>
<feature type="domain" description="BPL/LPL catalytic" evidence="11">
    <location>
        <begin position="27"/>
        <end position="202"/>
    </location>
</feature>
<dbReference type="EMBL" id="JANUCT010000006">
    <property type="protein sequence ID" value="MCS3903147.1"/>
    <property type="molecule type" value="Genomic_DNA"/>
</dbReference>
<name>A0AAE3L5C9_9GAMM</name>
<dbReference type="PIRSF" id="PIRSF016262">
    <property type="entry name" value="LPLase"/>
    <property type="match status" value="1"/>
</dbReference>
<dbReference type="GO" id="GO:0009249">
    <property type="term" value="P:protein lipoylation"/>
    <property type="evidence" value="ECO:0007669"/>
    <property type="project" value="InterPro"/>
</dbReference>
<organism evidence="12 13">
    <name type="scientific">Methylohalomonas lacus</name>
    <dbReference type="NCBI Taxonomy" id="398773"/>
    <lineage>
        <taxon>Bacteria</taxon>
        <taxon>Pseudomonadati</taxon>
        <taxon>Pseudomonadota</taxon>
        <taxon>Gammaproteobacteria</taxon>
        <taxon>Methylohalomonadales</taxon>
        <taxon>Methylohalomonadaceae</taxon>
        <taxon>Methylohalomonas</taxon>
    </lineage>
</organism>
<dbReference type="AlphaFoldDB" id="A0AAE3L5C9"/>
<evidence type="ECO:0000256" key="8">
    <source>
        <dbReference type="PIRSR" id="PIRSR016262-1"/>
    </source>
</evidence>
<dbReference type="HAMAP" id="MF_00013">
    <property type="entry name" value="LipB"/>
    <property type="match status" value="1"/>
</dbReference>
<dbReference type="PANTHER" id="PTHR10993">
    <property type="entry name" value="OCTANOYLTRANSFERASE"/>
    <property type="match status" value="1"/>
</dbReference>
<dbReference type="NCBIfam" id="TIGR00214">
    <property type="entry name" value="lipB"/>
    <property type="match status" value="1"/>
</dbReference>
<accession>A0AAE3L5C9</accession>